<gene>
    <name evidence="1" type="ORF">ACFQJ6_19795</name>
</gene>
<dbReference type="Proteomes" id="UP001596407">
    <property type="component" value="Unassembled WGS sequence"/>
</dbReference>
<dbReference type="Pfam" id="PF24461">
    <property type="entry name" value="DUF7576"/>
    <property type="match status" value="1"/>
</dbReference>
<evidence type="ECO:0008006" key="3">
    <source>
        <dbReference type="Google" id="ProtNLM"/>
    </source>
</evidence>
<dbReference type="RefSeq" id="WP_276280031.1">
    <property type="nucleotide sequence ID" value="NZ_CP119809.1"/>
</dbReference>
<evidence type="ECO:0000313" key="2">
    <source>
        <dbReference type="Proteomes" id="UP001596407"/>
    </source>
</evidence>
<organism evidence="1 2">
    <name type="scientific">Halorussus caseinilyticus</name>
    <dbReference type="NCBI Taxonomy" id="3034025"/>
    <lineage>
        <taxon>Archaea</taxon>
        <taxon>Methanobacteriati</taxon>
        <taxon>Methanobacteriota</taxon>
        <taxon>Stenosarchaea group</taxon>
        <taxon>Halobacteria</taxon>
        <taxon>Halobacteriales</taxon>
        <taxon>Haladaptataceae</taxon>
        <taxon>Halorussus</taxon>
    </lineage>
</organism>
<dbReference type="EMBL" id="JBHSZH010000005">
    <property type="protein sequence ID" value="MFC7081998.1"/>
    <property type="molecule type" value="Genomic_DNA"/>
</dbReference>
<proteinExistence type="predicted"/>
<comment type="caution">
    <text evidence="1">The sequence shown here is derived from an EMBL/GenBank/DDBJ whole genome shotgun (WGS) entry which is preliminary data.</text>
</comment>
<dbReference type="InterPro" id="IPR055998">
    <property type="entry name" value="DUF7576"/>
</dbReference>
<evidence type="ECO:0000313" key="1">
    <source>
        <dbReference type="EMBL" id="MFC7081998.1"/>
    </source>
</evidence>
<dbReference type="GeneID" id="79304638"/>
<keyword evidence="2" id="KW-1185">Reference proteome</keyword>
<dbReference type="AlphaFoldDB" id="A0ABD5WS50"/>
<reference evidence="1 2" key="1">
    <citation type="journal article" date="2019" name="Int. J. Syst. Evol. Microbiol.">
        <title>The Global Catalogue of Microorganisms (GCM) 10K type strain sequencing project: providing services to taxonomists for standard genome sequencing and annotation.</title>
        <authorList>
            <consortium name="The Broad Institute Genomics Platform"/>
            <consortium name="The Broad Institute Genome Sequencing Center for Infectious Disease"/>
            <person name="Wu L."/>
            <person name="Ma J."/>
        </authorList>
    </citation>
    <scope>NUCLEOTIDE SEQUENCE [LARGE SCALE GENOMIC DNA]</scope>
    <source>
        <strain evidence="1 2">DT72</strain>
    </source>
</reference>
<sequence>MSDGQTTFPRQCDHCGTPFETNVRYPTATEDGECDSLEIHTFCDEECKSAWQRIAESADS</sequence>
<accession>A0ABD5WS50</accession>
<name>A0ABD5WS50_9EURY</name>
<protein>
    <recommendedName>
        <fullName evidence="3">DUF3330 domain-containing protein</fullName>
    </recommendedName>
</protein>